<gene>
    <name evidence="3" type="ORF">R9X50_00790700</name>
</gene>
<keyword evidence="4" id="KW-1185">Reference proteome</keyword>
<dbReference type="EMBL" id="CP138593">
    <property type="protein sequence ID" value="WPH05009.1"/>
    <property type="molecule type" value="Genomic_DNA"/>
</dbReference>
<dbReference type="AlphaFoldDB" id="A0AAQ3RB37"/>
<proteinExistence type="predicted"/>
<dbReference type="FunFam" id="3.20.20.70:FF:000138">
    <property type="entry name" value="NADPH dehydrogenase 1"/>
    <property type="match status" value="1"/>
</dbReference>
<dbReference type="Gene3D" id="3.20.20.70">
    <property type="entry name" value="Aldolase class I"/>
    <property type="match status" value="1"/>
</dbReference>
<feature type="compositionally biased region" description="Basic and acidic residues" evidence="1">
    <location>
        <begin position="136"/>
        <end position="146"/>
    </location>
</feature>
<dbReference type="PANTHER" id="PTHR22893">
    <property type="entry name" value="NADH OXIDOREDUCTASE-RELATED"/>
    <property type="match status" value="1"/>
</dbReference>
<protein>
    <recommendedName>
        <fullName evidence="2">NADH:flavin oxidoreductase/NADH oxidase N-terminal domain-containing protein</fullName>
    </recommendedName>
</protein>
<evidence type="ECO:0000313" key="3">
    <source>
        <dbReference type="EMBL" id="WPH05009.1"/>
    </source>
</evidence>
<accession>A0AAQ3RB37</accession>
<dbReference type="InterPro" id="IPR013785">
    <property type="entry name" value="Aldolase_TIM"/>
</dbReference>
<dbReference type="GO" id="GO:0010181">
    <property type="term" value="F:FMN binding"/>
    <property type="evidence" value="ECO:0007669"/>
    <property type="project" value="InterPro"/>
</dbReference>
<feature type="region of interest" description="Disordered" evidence="1">
    <location>
        <begin position="119"/>
        <end position="146"/>
    </location>
</feature>
<dbReference type="InterPro" id="IPR001155">
    <property type="entry name" value="OxRdtase_FMN_N"/>
</dbReference>
<dbReference type="Pfam" id="PF00724">
    <property type="entry name" value="Oxidored_FMN"/>
    <property type="match status" value="1"/>
</dbReference>
<evidence type="ECO:0000313" key="4">
    <source>
        <dbReference type="Proteomes" id="UP001303373"/>
    </source>
</evidence>
<reference evidence="3 4" key="1">
    <citation type="submission" date="2023-11" db="EMBL/GenBank/DDBJ databases">
        <title>An acidophilic fungus is an integral part of prey digestion in a carnivorous sundew plant.</title>
        <authorList>
            <person name="Tsai I.J."/>
        </authorList>
    </citation>
    <scope>NUCLEOTIDE SEQUENCE [LARGE SCALE GENOMIC DNA]</scope>
    <source>
        <strain evidence="3">169a</strain>
    </source>
</reference>
<feature type="domain" description="NADH:flavin oxidoreductase/NADH oxidase N-terminal" evidence="2">
    <location>
        <begin position="10"/>
        <end position="341"/>
    </location>
</feature>
<organism evidence="3 4">
    <name type="scientific">Acrodontium crateriforme</name>
    <dbReference type="NCBI Taxonomy" id="150365"/>
    <lineage>
        <taxon>Eukaryota</taxon>
        <taxon>Fungi</taxon>
        <taxon>Dikarya</taxon>
        <taxon>Ascomycota</taxon>
        <taxon>Pezizomycotina</taxon>
        <taxon>Dothideomycetes</taxon>
        <taxon>Dothideomycetidae</taxon>
        <taxon>Mycosphaerellales</taxon>
        <taxon>Teratosphaeriaceae</taxon>
        <taxon>Acrodontium</taxon>
    </lineage>
</organism>
<sequence>MGSVPQQSRLFEPIKIGSKTLSNRVAMAPLTRYRADDDHVPIVDLVKPYYTQRASYPGTLLITEATFISPRASGYDNAPGIWSDAQIKAWKEVVAGVHEAGGVIYLQMWALGRVAPKANKQREGTGEVEAPSAVQENERSGVPKEMTEEDIQQYIRDYAQAAKNAVHGAGFDGVEIHGANGYLVDQFTQSMTNKRTDKWGGSIENRSRFGLEVAKAVVEAVGSDKTAIRISPYSPFQGMGMEDPIPQFSHYITELKKLKLAYLHITEPRIAGNTTVETTNTIDPFVDIWAGTSPILVAGGYTAETARHEADVHHKDKDVIVVFGRAFIANPDIVYRIKNNIAFTPYDRTTFYTAKKAEGYIDYPFSDDWKKEHKL</sequence>
<evidence type="ECO:0000259" key="2">
    <source>
        <dbReference type="Pfam" id="PF00724"/>
    </source>
</evidence>
<dbReference type="Proteomes" id="UP001303373">
    <property type="component" value="Chromosome 14"/>
</dbReference>
<dbReference type="SUPFAM" id="SSF51395">
    <property type="entry name" value="FMN-linked oxidoreductases"/>
    <property type="match status" value="1"/>
</dbReference>
<dbReference type="GO" id="GO:0003959">
    <property type="term" value="F:NADPH dehydrogenase activity"/>
    <property type="evidence" value="ECO:0007669"/>
    <property type="project" value="TreeGrafter"/>
</dbReference>
<dbReference type="CDD" id="cd02933">
    <property type="entry name" value="OYE_like_FMN"/>
    <property type="match status" value="1"/>
</dbReference>
<evidence type="ECO:0000256" key="1">
    <source>
        <dbReference type="SAM" id="MobiDB-lite"/>
    </source>
</evidence>
<name>A0AAQ3RB37_9PEZI</name>
<dbReference type="InterPro" id="IPR045247">
    <property type="entry name" value="Oye-like"/>
</dbReference>
<dbReference type="PANTHER" id="PTHR22893:SF91">
    <property type="entry name" value="NADPH DEHYDROGENASE 2-RELATED"/>
    <property type="match status" value="1"/>
</dbReference>